<dbReference type="RefSeq" id="WP_377800586.1">
    <property type="nucleotide sequence ID" value="NZ_JBHSLW010000037.1"/>
</dbReference>
<dbReference type="PANTHER" id="PTHR37950">
    <property type="entry name" value="4-HYDROXYPHENYLACETATE CATABOLISM PROTEIN"/>
    <property type="match status" value="1"/>
</dbReference>
<accession>A0ABW0IZL2</accession>
<dbReference type="Pfam" id="PF02962">
    <property type="entry name" value="CHMI"/>
    <property type="match status" value="1"/>
</dbReference>
<dbReference type="CDD" id="cd00580">
    <property type="entry name" value="CHMI"/>
    <property type="match status" value="1"/>
</dbReference>
<proteinExistence type="predicted"/>
<evidence type="ECO:0000313" key="1">
    <source>
        <dbReference type="EMBL" id="MFC5422313.1"/>
    </source>
</evidence>
<dbReference type="SUPFAM" id="SSF55331">
    <property type="entry name" value="Tautomerase/MIF"/>
    <property type="match status" value="1"/>
</dbReference>
<dbReference type="Gene3D" id="3.30.429.10">
    <property type="entry name" value="Macrophage Migration Inhibitory Factor"/>
    <property type="match status" value="1"/>
</dbReference>
<gene>
    <name evidence="1" type="ORF">ACFPOB_22355</name>
</gene>
<evidence type="ECO:0000313" key="2">
    <source>
        <dbReference type="Proteomes" id="UP001596053"/>
    </source>
</evidence>
<dbReference type="InterPro" id="IPR014347">
    <property type="entry name" value="Tautomerase/MIF_sf"/>
</dbReference>
<organism evidence="1 2">
    <name type="scientific">Bosea eneae</name>
    <dbReference type="NCBI Taxonomy" id="151454"/>
    <lineage>
        <taxon>Bacteria</taxon>
        <taxon>Pseudomonadati</taxon>
        <taxon>Pseudomonadota</taxon>
        <taxon>Alphaproteobacteria</taxon>
        <taxon>Hyphomicrobiales</taxon>
        <taxon>Boseaceae</taxon>
        <taxon>Bosea</taxon>
    </lineage>
</organism>
<name>A0ABW0IZL2_9HYPH</name>
<sequence>MPHLIVEYSANLDSLVDFQTVVEALRAAAAETGVFPLGGIRARAHRCTYVAMADGAPEHGFVDVTLRIGKGRDEAVRQRAGEYIFAALSKALDPAFAATTVALSFQLEELQGLSWKRNTVHDALDRA</sequence>
<dbReference type="EMBL" id="JBHSLW010000037">
    <property type="protein sequence ID" value="MFC5422313.1"/>
    <property type="molecule type" value="Genomic_DNA"/>
</dbReference>
<reference evidence="2" key="1">
    <citation type="journal article" date="2019" name="Int. J. Syst. Evol. Microbiol.">
        <title>The Global Catalogue of Microorganisms (GCM) 10K type strain sequencing project: providing services to taxonomists for standard genome sequencing and annotation.</title>
        <authorList>
            <consortium name="The Broad Institute Genomics Platform"/>
            <consortium name="The Broad Institute Genome Sequencing Center for Infectious Disease"/>
            <person name="Wu L."/>
            <person name="Ma J."/>
        </authorList>
    </citation>
    <scope>NUCLEOTIDE SEQUENCE [LARGE SCALE GENOMIC DNA]</scope>
    <source>
        <strain evidence="2">NCAIM B.01391</strain>
    </source>
</reference>
<dbReference type="PANTHER" id="PTHR37950:SF1">
    <property type="entry name" value="4-HYDROXYPHENYLACETATE CATABOLISM PROTEIN"/>
    <property type="match status" value="1"/>
</dbReference>
<comment type="caution">
    <text evidence="1">The sequence shown here is derived from an EMBL/GenBank/DDBJ whole genome shotgun (WGS) entry which is preliminary data.</text>
</comment>
<protein>
    <submittedName>
        <fullName evidence="1">5-carboxymethyl-2-hydroxymuconate Delta-isomerase</fullName>
    </submittedName>
</protein>
<keyword evidence="2" id="KW-1185">Reference proteome</keyword>
<dbReference type="Proteomes" id="UP001596053">
    <property type="component" value="Unassembled WGS sequence"/>
</dbReference>
<dbReference type="InterPro" id="IPR004220">
    <property type="entry name" value="5-COMe_2-OHmuconate_Isoase"/>
</dbReference>